<keyword evidence="3" id="KW-1185">Reference proteome</keyword>
<sequence length="179" mass="21442">MNGQIVSWFIFLAPWLLLLPLDSQRVKRFMPVSLFMAVLYTILFQMAEVWNWWDVHETNNIFFLTSISSFVYGFLIVVTLYMFYFTYPNLWLFLISNWIIDLIQALIISPFIFQRVGLYSMKSMSNFGLFVMIAVTVPIVYLYQRWQEGAFEEKNEVPLAELLLKRIFRHKNAVPRRQR</sequence>
<feature type="transmembrane region" description="Helical" evidence="1">
    <location>
        <begin position="33"/>
        <end position="53"/>
    </location>
</feature>
<dbReference type="EMBL" id="BOQT01000003">
    <property type="protein sequence ID" value="GIN20203.1"/>
    <property type="molecule type" value="Genomic_DNA"/>
</dbReference>
<protein>
    <submittedName>
        <fullName evidence="2">Uncharacterized protein</fullName>
    </submittedName>
</protein>
<proteinExistence type="predicted"/>
<keyword evidence="1" id="KW-1133">Transmembrane helix</keyword>
<evidence type="ECO:0000313" key="3">
    <source>
        <dbReference type="Proteomes" id="UP000680279"/>
    </source>
</evidence>
<evidence type="ECO:0000313" key="2">
    <source>
        <dbReference type="EMBL" id="GIN20203.1"/>
    </source>
</evidence>
<feature type="transmembrane region" description="Helical" evidence="1">
    <location>
        <begin position="60"/>
        <end position="84"/>
    </location>
</feature>
<organism evidence="2 3">
    <name type="scientific">Siminovitchia fordii</name>
    <dbReference type="NCBI Taxonomy" id="254759"/>
    <lineage>
        <taxon>Bacteria</taxon>
        <taxon>Bacillati</taxon>
        <taxon>Bacillota</taxon>
        <taxon>Bacilli</taxon>
        <taxon>Bacillales</taxon>
        <taxon>Bacillaceae</taxon>
        <taxon>Siminovitchia</taxon>
    </lineage>
</organism>
<keyword evidence="1" id="KW-0472">Membrane</keyword>
<comment type="caution">
    <text evidence="2">The sequence shown here is derived from an EMBL/GenBank/DDBJ whole genome shotgun (WGS) entry which is preliminary data.</text>
</comment>
<reference evidence="2 3" key="1">
    <citation type="submission" date="2021-03" db="EMBL/GenBank/DDBJ databases">
        <title>Antimicrobial resistance genes in bacteria isolated from Japanese honey, and their potential for conferring macrolide and lincosamide resistance in the American foulbrood pathogen Paenibacillus larvae.</title>
        <authorList>
            <person name="Okamoto M."/>
            <person name="Kumagai M."/>
            <person name="Kanamori H."/>
            <person name="Takamatsu D."/>
        </authorList>
    </citation>
    <scope>NUCLEOTIDE SEQUENCE [LARGE SCALE GENOMIC DNA]</scope>
    <source>
        <strain evidence="2 3">J1TS3</strain>
    </source>
</reference>
<gene>
    <name evidence="2" type="ORF">J1TS3_13370</name>
</gene>
<evidence type="ECO:0000256" key="1">
    <source>
        <dbReference type="SAM" id="Phobius"/>
    </source>
</evidence>
<dbReference type="Proteomes" id="UP000680279">
    <property type="component" value="Unassembled WGS sequence"/>
</dbReference>
<name>A0ABQ4K5S9_9BACI</name>
<dbReference type="RefSeq" id="WP_018705649.1">
    <property type="nucleotide sequence ID" value="NZ_BOQT01000003.1"/>
</dbReference>
<feature type="transmembrane region" description="Helical" evidence="1">
    <location>
        <begin position="90"/>
        <end position="113"/>
    </location>
</feature>
<keyword evidence="1" id="KW-0812">Transmembrane</keyword>
<feature type="transmembrane region" description="Helical" evidence="1">
    <location>
        <begin position="125"/>
        <end position="143"/>
    </location>
</feature>
<accession>A0ABQ4K5S9</accession>